<keyword evidence="4" id="KW-0410">Iron transport</keyword>
<keyword evidence="12" id="KW-1185">Reference proteome</keyword>
<keyword evidence="7" id="KW-0408">Iron</keyword>
<dbReference type="GO" id="GO:0005524">
    <property type="term" value="F:ATP binding"/>
    <property type="evidence" value="ECO:0007669"/>
    <property type="project" value="UniProtKB-KW"/>
</dbReference>
<comment type="subcellular location">
    <subcellularLocation>
        <location evidence="1">Cell membrane</location>
        <topology evidence="1">Peripheral membrane protein</topology>
    </subcellularLocation>
</comment>
<dbReference type="STRING" id="469371.Tbis_0018"/>
<dbReference type="PROSITE" id="PS50893">
    <property type="entry name" value="ABC_TRANSPORTER_2"/>
    <property type="match status" value="1"/>
</dbReference>
<evidence type="ECO:0000256" key="2">
    <source>
        <dbReference type="ARBA" id="ARBA00022448"/>
    </source>
</evidence>
<dbReference type="InterPro" id="IPR051535">
    <property type="entry name" value="Siderophore_ABC-ATPase"/>
</dbReference>
<gene>
    <name evidence="11" type="ordered locus">Tbis_0018</name>
</gene>
<dbReference type="FunFam" id="3.40.50.300:FF:000134">
    <property type="entry name" value="Iron-enterobactin ABC transporter ATP-binding protein"/>
    <property type="match status" value="1"/>
</dbReference>
<protein>
    <submittedName>
        <fullName evidence="11">ABC transporter related protein</fullName>
    </submittedName>
</protein>
<dbReference type="GO" id="GO:0016887">
    <property type="term" value="F:ATP hydrolysis activity"/>
    <property type="evidence" value="ECO:0007669"/>
    <property type="project" value="InterPro"/>
</dbReference>
<dbReference type="InterPro" id="IPR017871">
    <property type="entry name" value="ABC_transporter-like_CS"/>
</dbReference>
<dbReference type="PROSITE" id="PS00211">
    <property type="entry name" value="ABC_TRANSPORTER_1"/>
    <property type="match status" value="1"/>
</dbReference>
<dbReference type="Pfam" id="PF00005">
    <property type="entry name" value="ABC_tran"/>
    <property type="match status" value="1"/>
</dbReference>
<dbReference type="CDD" id="cd03214">
    <property type="entry name" value="ABC_Iron-Siderophores_B12_Hemin"/>
    <property type="match status" value="1"/>
</dbReference>
<evidence type="ECO:0000313" key="11">
    <source>
        <dbReference type="EMBL" id="ADG86755.1"/>
    </source>
</evidence>
<dbReference type="GO" id="GO:0005886">
    <property type="term" value="C:plasma membrane"/>
    <property type="evidence" value="ECO:0007669"/>
    <property type="project" value="UniProtKB-SubCell"/>
</dbReference>
<dbReference type="HOGENOM" id="CLU_000604_1_11_11"/>
<dbReference type="Gene3D" id="3.40.50.300">
    <property type="entry name" value="P-loop containing nucleotide triphosphate hydrolases"/>
    <property type="match status" value="1"/>
</dbReference>
<evidence type="ECO:0000256" key="3">
    <source>
        <dbReference type="ARBA" id="ARBA00022475"/>
    </source>
</evidence>
<dbReference type="InterPro" id="IPR027417">
    <property type="entry name" value="P-loop_NTPase"/>
</dbReference>
<evidence type="ECO:0000256" key="4">
    <source>
        <dbReference type="ARBA" id="ARBA00022496"/>
    </source>
</evidence>
<accession>D6Y220</accession>
<dbReference type="KEGG" id="tbi:Tbis_0018"/>
<evidence type="ECO:0000256" key="7">
    <source>
        <dbReference type="ARBA" id="ARBA00023004"/>
    </source>
</evidence>
<dbReference type="eggNOG" id="COG4604">
    <property type="taxonomic scope" value="Bacteria"/>
</dbReference>
<dbReference type="PANTHER" id="PTHR42771">
    <property type="entry name" value="IRON(3+)-HYDROXAMATE IMPORT ATP-BINDING PROTEIN FHUC"/>
    <property type="match status" value="1"/>
</dbReference>
<keyword evidence="6" id="KW-0067">ATP-binding</keyword>
<organism evidence="11 12">
    <name type="scientific">Thermobispora bispora (strain ATCC 19993 / DSM 43833 / CBS 139.67 / JCM 10125 / KCTC 9307 / NBRC 14880 / R51)</name>
    <dbReference type="NCBI Taxonomy" id="469371"/>
    <lineage>
        <taxon>Bacteria</taxon>
        <taxon>Bacillati</taxon>
        <taxon>Actinomycetota</taxon>
        <taxon>Actinomycetes</taxon>
        <taxon>Streptosporangiales</taxon>
        <taxon>Streptosporangiaceae</taxon>
        <taxon>Thermobispora</taxon>
    </lineage>
</organism>
<evidence type="ECO:0000256" key="6">
    <source>
        <dbReference type="ARBA" id="ARBA00022840"/>
    </source>
</evidence>
<proteinExistence type="predicted"/>
<evidence type="ECO:0000256" key="1">
    <source>
        <dbReference type="ARBA" id="ARBA00004202"/>
    </source>
</evidence>
<keyword evidence="2" id="KW-0813">Transport</keyword>
<dbReference type="EMBL" id="CP001874">
    <property type="protein sequence ID" value="ADG86755.1"/>
    <property type="molecule type" value="Genomic_DNA"/>
</dbReference>
<dbReference type="RefSeq" id="WP_013130288.1">
    <property type="nucleotide sequence ID" value="NC_014165.1"/>
</dbReference>
<reference evidence="11 12" key="1">
    <citation type="submission" date="2010-01" db="EMBL/GenBank/DDBJ databases">
        <title>The complete genome of Thermobispora bispora DSM 43833.</title>
        <authorList>
            <consortium name="US DOE Joint Genome Institute (JGI-PGF)"/>
            <person name="Lucas S."/>
            <person name="Copeland A."/>
            <person name="Lapidus A."/>
            <person name="Glavina del Rio T."/>
            <person name="Dalin E."/>
            <person name="Tice H."/>
            <person name="Bruce D."/>
            <person name="Goodwin L."/>
            <person name="Pitluck S."/>
            <person name="Kyrpides N."/>
            <person name="Mavromatis K."/>
            <person name="Ivanova N."/>
            <person name="Mikhailova N."/>
            <person name="Chertkov O."/>
            <person name="Brettin T."/>
            <person name="Detter J.C."/>
            <person name="Han C."/>
            <person name="Larimer F."/>
            <person name="Land M."/>
            <person name="Hauser L."/>
            <person name="Markowitz V."/>
            <person name="Cheng J.-F."/>
            <person name="Hugenholtz P."/>
            <person name="Woyke T."/>
            <person name="Wu D."/>
            <person name="Jando M."/>
            <person name="Schneider S."/>
            <person name="Klenk H.-P."/>
            <person name="Eisen J.A."/>
        </authorList>
    </citation>
    <scope>NUCLEOTIDE SEQUENCE [LARGE SCALE GENOMIC DNA]</scope>
    <source>
        <strain evidence="12">ATCC 19993 / DSM 43833 / CBS 139.67 / JCM 10125 / KCTC 9307 / NBRC 14880 / R51</strain>
    </source>
</reference>
<dbReference type="OrthoDB" id="3475572at2"/>
<dbReference type="InterPro" id="IPR003593">
    <property type="entry name" value="AAA+_ATPase"/>
</dbReference>
<evidence type="ECO:0000259" key="10">
    <source>
        <dbReference type="PROSITE" id="PS50893"/>
    </source>
</evidence>
<keyword evidence="3" id="KW-1003">Cell membrane</keyword>
<sequence>MIEITNVTKRYGEHVVVDRVSLTIPRGGVTSIIGANGAGKSTLLSIISRLIPADEGTVTVDGMDVATTPTERLARRLAILRQDNHMPVRLTVRELVAFGRFPHTQGRLTAEDHRLVDEAMRYFELTDLADRHLDQLSGGQRQRAFVAMVLCQDTDYVLLDEPLNNLDMRHSVHMMRRLRRMADDYGKTVVIVVHDINFASCHSDTIVAMKNGKVIAQGPTAEMMTPEILAEVYDLGIDVHELSGHRIGVYFA</sequence>
<evidence type="ECO:0000256" key="9">
    <source>
        <dbReference type="ARBA" id="ARBA00023136"/>
    </source>
</evidence>
<feature type="domain" description="ABC transporter" evidence="10">
    <location>
        <begin position="2"/>
        <end position="236"/>
    </location>
</feature>
<evidence type="ECO:0000313" key="12">
    <source>
        <dbReference type="Proteomes" id="UP000006640"/>
    </source>
</evidence>
<keyword evidence="9" id="KW-0472">Membrane</keyword>
<dbReference type="InterPro" id="IPR003439">
    <property type="entry name" value="ABC_transporter-like_ATP-bd"/>
</dbReference>
<keyword evidence="8" id="KW-0406">Ion transport</keyword>
<dbReference type="Proteomes" id="UP000006640">
    <property type="component" value="Chromosome"/>
</dbReference>
<name>D6Y220_THEBD</name>
<dbReference type="PANTHER" id="PTHR42771:SF3">
    <property type="entry name" value="PETROBACTIN IMPORT ATP-BINDING PROTEIN YCLP"/>
    <property type="match status" value="1"/>
</dbReference>
<dbReference type="SMART" id="SM00382">
    <property type="entry name" value="AAA"/>
    <property type="match status" value="1"/>
</dbReference>
<dbReference type="SUPFAM" id="SSF52540">
    <property type="entry name" value="P-loop containing nucleoside triphosphate hydrolases"/>
    <property type="match status" value="1"/>
</dbReference>
<dbReference type="AlphaFoldDB" id="D6Y220"/>
<evidence type="ECO:0000256" key="5">
    <source>
        <dbReference type="ARBA" id="ARBA00022741"/>
    </source>
</evidence>
<dbReference type="GO" id="GO:0006826">
    <property type="term" value="P:iron ion transport"/>
    <property type="evidence" value="ECO:0007669"/>
    <property type="project" value="UniProtKB-KW"/>
</dbReference>
<keyword evidence="5" id="KW-0547">Nucleotide-binding</keyword>
<evidence type="ECO:0000256" key="8">
    <source>
        <dbReference type="ARBA" id="ARBA00023065"/>
    </source>
</evidence>